<dbReference type="GO" id="GO:0009882">
    <property type="term" value="F:blue light photoreceptor activity"/>
    <property type="evidence" value="ECO:0007669"/>
    <property type="project" value="UniProtKB-ARBA"/>
</dbReference>
<evidence type="ECO:0000256" key="10">
    <source>
        <dbReference type="ARBA" id="ARBA00022840"/>
    </source>
</evidence>
<dbReference type="Pfam" id="PF13426">
    <property type="entry name" value="PAS_9"/>
    <property type="match status" value="2"/>
</dbReference>
<comment type="cofactor">
    <cofactor evidence="1">
        <name>FMN</name>
        <dbReference type="ChEBI" id="CHEBI:58210"/>
    </cofactor>
</comment>
<feature type="region of interest" description="Disordered" evidence="11">
    <location>
        <begin position="717"/>
        <end position="749"/>
    </location>
</feature>
<dbReference type="GO" id="GO:0005524">
    <property type="term" value="F:ATP binding"/>
    <property type="evidence" value="ECO:0007669"/>
    <property type="project" value="UniProtKB-KW"/>
</dbReference>
<feature type="region of interest" description="Disordered" evidence="11">
    <location>
        <begin position="560"/>
        <end position="582"/>
    </location>
</feature>
<accession>A0AAW1T9M0</accession>
<keyword evidence="10" id="KW-0067">ATP-binding</keyword>
<dbReference type="NCBIfam" id="TIGR00229">
    <property type="entry name" value="sensory_box"/>
    <property type="match status" value="2"/>
</dbReference>
<evidence type="ECO:0000256" key="1">
    <source>
        <dbReference type="ARBA" id="ARBA00001917"/>
    </source>
</evidence>
<dbReference type="InterPro" id="IPR000719">
    <property type="entry name" value="Prot_kinase_dom"/>
</dbReference>
<evidence type="ECO:0000259" key="14">
    <source>
        <dbReference type="PROSITE" id="PS50113"/>
    </source>
</evidence>
<feature type="compositionally biased region" description="Low complexity" evidence="11">
    <location>
        <begin position="723"/>
        <end position="733"/>
    </location>
</feature>
<dbReference type="CDD" id="cd05574">
    <property type="entry name" value="STKc_phototropin_like"/>
    <property type="match status" value="1"/>
</dbReference>
<dbReference type="Pfam" id="PF00069">
    <property type="entry name" value="Pkinase"/>
    <property type="match status" value="1"/>
</dbReference>
<evidence type="ECO:0000256" key="8">
    <source>
        <dbReference type="ARBA" id="ARBA00022741"/>
    </source>
</evidence>
<proteinExistence type="inferred from homology"/>
<feature type="domain" description="PAS" evidence="13">
    <location>
        <begin position="13"/>
        <end position="90"/>
    </location>
</feature>
<evidence type="ECO:0000256" key="7">
    <source>
        <dbReference type="ARBA" id="ARBA00022679"/>
    </source>
</evidence>
<dbReference type="InterPro" id="IPR011009">
    <property type="entry name" value="Kinase-like_dom_sf"/>
</dbReference>
<keyword evidence="4" id="KW-0723">Serine/threonine-protein kinase</keyword>
<name>A0AAW1T9M0_9CHLO</name>
<keyword evidence="5" id="KW-0600">Photoreceptor protein</keyword>
<evidence type="ECO:0000256" key="5">
    <source>
        <dbReference type="ARBA" id="ARBA00022543"/>
    </source>
</evidence>
<dbReference type="PROSITE" id="PS50112">
    <property type="entry name" value="PAS"/>
    <property type="match status" value="1"/>
</dbReference>
<dbReference type="Gene3D" id="1.10.510.10">
    <property type="entry name" value="Transferase(Phosphotransferase) domain 1"/>
    <property type="match status" value="2"/>
</dbReference>
<evidence type="ECO:0000313" key="16">
    <source>
        <dbReference type="Proteomes" id="UP001485043"/>
    </source>
</evidence>
<dbReference type="SMART" id="SM00091">
    <property type="entry name" value="PAS"/>
    <property type="match status" value="2"/>
</dbReference>
<dbReference type="InterPro" id="IPR001610">
    <property type="entry name" value="PAC"/>
</dbReference>
<dbReference type="GO" id="GO:0004674">
    <property type="term" value="F:protein serine/threonine kinase activity"/>
    <property type="evidence" value="ECO:0007669"/>
    <property type="project" value="UniProtKB-KW"/>
</dbReference>
<dbReference type="EC" id="2.7.11.1" evidence="3"/>
<evidence type="ECO:0000256" key="6">
    <source>
        <dbReference type="ARBA" id="ARBA00022606"/>
    </source>
</evidence>
<keyword evidence="6" id="KW-0716">Sensory transduction</keyword>
<feature type="domain" description="Protein kinase" evidence="12">
    <location>
        <begin position="405"/>
        <end position="701"/>
    </location>
</feature>
<dbReference type="InterPro" id="IPR008271">
    <property type="entry name" value="Ser/Thr_kinase_AS"/>
</dbReference>
<dbReference type="Gene3D" id="3.30.200.20">
    <property type="entry name" value="Phosphorylase Kinase, domain 1"/>
    <property type="match status" value="1"/>
</dbReference>
<comment type="caution">
    <text evidence="15">The sequence shown here is derived from an EMBL/GenBank/DDBJ whole genome shotgun (WGS) entry which is preliminary data.</text>
</comment>
<dbReference type="PANTHER" id="PTHR45637">
    <property type="entry name" value="FLIPPASE KINASE 1-RELATED"/>
    <property type="match status" value="1"/>
</dbReference>
<keyword evidence="5" id="KW-0157">Chromophore</keyword>
<keyword evidence="8" id="KW-0547">Nucleotide-binding</keyword>
<dbReference type="SUPFAM" id="SSF56112">
    <property type="entry name" value="Protein kinase-like (PK-like)"/>
    <property type="match status" value="1"/>
</dbReference>
<protein>
    <recommendedName>
        <fullName evidence="3">non-specific serine/threonine protein kinase</fullName>
        <ecNumber evidence="3">2.7.11.1</ecNumber>
    </recommendedName>
</protein>
<dbReference type="Gene3D" id="3.30.450.20">
    <property type="entry name" value="PAS domain"/>
    <property type="match status" value="2"/>
</dbReference>
<feature type="region of interest" description="Disordered" evidence="11">
    <location>
        <begin position="318"/>
        <end position="347"/>
    </location>
</feature>
<keyword evidence="16" id="KW-1185">Reference proteome</keyword>
<gene>
    <name evidence="15" type="ORF">WJX84_001549</name>
</gene>
<keyword evidence="7" id="KW-0808">Transferase</keyword>
<dbReference type="PROSITE" id="PS50011">
    <property type="entry name" value="PROTEIN_KINASE_DOM"/>
    <property type="match status" value="1"/>
</dbReference>
<dbReference type="PROSITE" id="PS50113">
    <property type="entry name" value="PAC"/>
    <property type="match status" value="2"/>
</dbReference>
<evidence type="ECO:0000256" key="11">
    <source>
        <dbReference type="SAM" id="MobiDB-lite"/>
    </source>
</evidence>
<dbReference type="SMART" id="SM00086">
    <property type="entry name" value="PAC"/>
    <property type="match status" value="2"/>
</dbReference>
<evidence type="ECO:0000256" key="3">
    <source>
        <dbReference type="ARBA" id="ARBA00012513"/>
    </source>
</evidence>
<dbReference type="SUPFAM" id="SSF55785">
    <property type="entry name" value="PYP-like sensor domain (PAS domain)"/>
    <property type="match status" value="2"/>
</dbReference>
<evidence type="ECO:0000256" key="2">
    <source>
        <dbReference type="ARBA" id="ARBA00009903"/>
    </source>
</evidence>
<evidence type="ECO:0000259" key="12">
    <source>
        <dbReference type="PROSITE" id="PS50011"/>
    </source>
</evidence>
<dbReference type="InterPro" id="IPR035965">
    <property type="entry name" value="PAS-like_dom_sf"/>
</dbReference>
<dbReference type="Proteomes" id="UP001485043">
    <property type="component" value="Unassembled WGS sequence"/>
</dbReference>
<evidence type="ECO:0000256" key="4">
    <source>
        <dbReference type="ARBA" id="ARBA00022527"/>
    </source>
</evidence>
<dbReference type="EMBL" id="JALJOV010000241">
    <property type="protein sequence ID" value="KAK9865513.1"/>
    <property type="molecule type" value="Genomic_DNA"/>
</dbReference>
<dbReference type="CDD" id="cd00130">
    <property type="entry name" value="PAS"/>
    <property type="match status" value="2"/>
</dbReference>
<dbReference type="AlphaFoldDB" id="A0AAW1T9M0"/>
<reference evidence="15 16" key="1">
    <citation type="journal article" date="2024" name="Nat. Commun.">
        <title>Phylogenomics reveals the evolutionary origins of lichenization in chlorophyte algae.</title>
        <authorList>
            <person name="Puginier C."/>
            <person name="Libourel C."/>
            <person name="Otte J."/>
            <person name="Skaloud P."/>
            <person name="Haon M."/>
            <person name="Grisel S."/>
            <person name="Petersen M."/>
            <person name="Berrin J.G."/>
            <person name="Delaux P.M."/>
            <person name="Dal Grande F."/>
            <person name="Keller J."/>
        </authorList>
    </citation>
    <scope>NUCLEOTIDE SEQUENCE [LARGE SCALE GENOMIC DNA]</scope>
    <source>
        <strain evidence="15 16">SAG 2523</strain>
    </source>
</reference>
<comment type="similarity">
    <text evidence="2">Belongs to the protein kinase superfamily. AGC Ser/Thr protein kinase family.</text>
</comment>
<feature type="domain" description="PAC" evidence="14">
    <location>
        <begin position="87"/>
        <end position="141"/>
    </location>
</feature>
<evidence type="ECO:0000313" key="15">
    <source>
        <dbReference type="EMBL" id="KAK9865513.1"/>
    </source>
</evidence>
<organism evidence="15 16">
    <name type="scientific">Apatococcus fuscideae</name>
    <dbReference type="NCBI Taxonomy" id="2026836"/>
    <lineage>
        <taxon>Eukaryota</taxon>
        <taxon>Viridiplantae</taxon>
        <taxon>Chlorophyta</taxon>
        <taxon>core chlorophytes</taxon>
        <taxon>Trebouxiophyceae</taxon>
        <taxon>Chlorellales</taxon>
        <taxon>Chlorellaceae</taxon>
        <taxon>Apatococcus</taxon>
    </lineage>
</organism>
<keyword evidence="9" id="KW-0418">Kinase</keyword>
<keyword evidence="5" id="KW-0675">Receptor</keyword>
<dbReference type="InterPro" id="IPR000700">
    <property type="entry name" value="PAS-assoc_C"/>
</dbReference>
<sequence>MTDVLQDTALPSPAGQLTKVLAGLRHTFVVADATLPDCPLVYASEGFLAMTGYSAEEVLGHNCRFLQGEGTDPKEVSTIRAAVQNGKQASVRLLNYRRDGAPFWNLLTVTPIRGEDGKVSKYVGVQVDVTSKTEGKAFADAKGVPLLVKYDTRLRQAHARDVTEDVSEAVEDVERQAAVARNAKRMTAPKTFPRVAMDLATTVERIQQNFTISDPSLPDCPIVFASDSFLELTQYPRHEVLGRNCRFLQGKGTDKQAVSDLRHAVQTGEETTVRILNYKKNGKPFWNMLTIAPMADADGATRFYIGVQVDVTAPGGVQAPLPQGAMPPSEAAATSTEPKAQRPPEGASAIAQALKKLGPGWQQDPWKVVHTGVLASKPHTTGASKSAQLTAAQEAGGGRLALSQFRRLKQLGAGDVGLVDLVQLSDADAKFAMKTLEKQEMMDRNKVMRVLTEERILCAVDHPFLASLYATIQTPTHLHFIMEYCEGGELYGYLTSQPHKRLKESHMRFYAAEVLLALQQLHLLGFVYRDLKPENILLHQSGHILLTDFDLSYVTAGTKPKLEPLPGSQRAQSRQPGGHGRYHPTEEMVVVAEPDARANSFVGTEEYLAPEVINGSGHSASVDWWTLGIFMYELVYGFTPFRGSKRNTTFENILKRPIAFPPKLAVSPACQDVISQLLIRDPSKRLGAKAGAEEIKAHPFFRSINWGLIRHAQPPYLPRDRSSTSSAPTAVPAKKVPSQIPANAGFPDF</sequence>
<feature type="domain" description="PAC" evidence="14">
    <location>
        <begin position="269"/>
        <end position="323"/>
    </location>
</feature>
<evidence type="ECO:0000256" key="9">
    <source>
        <dbReference type="ARBA" id="ARBA00022777"/>
    </source>
</evidence>
<dbReference type="SMART" id="SM00220">
    <property type="entry name" value="S_TKc"/>
    <property type="match status" value="1"/>
</dbReference>
<dbReference type="InterPro" id="IPR000014">
    <property type="entry name" value="PAS"/>
</dbReference>
<evidence type="ECO:0000259" key="13">
    <source>
        <dbReference type="PROSITE" id="PS50112"/>
    </source>
</evidence>
<dbReference type="PROSITE" id="PS00108">
    <property type="entry name" value="PROTEIN_KINASE_ST"/>
    <property type="match status" value="1"/>
</dbReference>